<evidence type="ECO:0000313" key="2">
    <source>
        <dbReference type="EMBL" id="SZX59820.1"/>
    </source>
</evidence>
<dbReference type="GO" id="GO:0070192">
    <property type="term" value="P:chromosome organization involved in meiotic cell cycle"/>
    <property type="evidence" value="ECO:0007669"/>
    <property type="project" value="TreeGrafter"/>
</dbReference>
<proteinExistence type="predicted"/>
<dbReference type="GO" id="GO:0030870">
    <property type="term" value="C:Mre11 complex"/>
    <property type="evidence" value="ECO:0007669"/>
    <property type="project" value="TreeGrafter"/>
</dbReference>
<dbReference type="GO" id="GO:0043047">
    <property type="term" value="F:single-stranded telomeric DNA binding"/>
    <property type="evidence" value="ECO:0007669"/>
    <property type="project" value="TreeGrafter"/>
</dbReference>
<name>A0A383V4H6_TETOB</name>
<dbReference type="GO" id="GO:0051880">
    <property type="term" value="F:G-quadruplex DNA binding"/>
    <property type="evidence" value="ECO:0007669"/>
    <property type="project" value="TreeGrafter"/>
</dbReference>
<organism evidence="2 3">
    <name type="scientific">Tetradesmus obliquus</name>
    <name type="common">Green alga</name>
    <name type="synonym">Acutodesmus obliquus</name>
    <dbReference type="NCBI Taxonomy" id="3088"/>
    <lineage>
        <taxon>Eukaryota</taxon>
        <taxon>Viridiplantae</taxon>
        <taxon>Chlorophyta</taxon>
        <taxon>core chlorophytes</taxon>
        <taxon>Chlorophyceae</taxon>
        <taxon>CS clade</taxon>
        <taxon>Sphaeropleales</taxon>
        <taxon>Scenedesmaceae</taxon>
        <taxon>Tetradesmus</taxon>
    </lineage>
</organism>
<sequence>MASRSGQDNFQLLVITHDEHFAHLIGTRTHAEWLWRITKDDNQRSHIAQEEILDEGWLAAAAAAGAPHRARGDHGVRSAATAAAGYWRVVVVVAHHQGRQPAQPHCTGGDPGVKEVTSSRSLLGLRFAGSSTFAAAAQPYLADRDPAVRQAGSSSSSSSSSRGASWFRVASSGGSSSIATSCRRRSWSDVRVRGS</sequence>
<dbReference type="GO" id="GO:0007004">
    <property type="term" value="P:telomere maintenance via telomerase"/>
    <property type="evidence" value="ECO:0007669"/>
    <property type="project" value="TreeGrafter"/>
</dbReference>
<feature type="compositionally biased region" description="Basic and acidic residues" evidence="1">
    <location>
        <begin position="186"/>
        <end position="195"/>
    </location>
</feature>
<dbReference type="GO" id="GO:0000794">
    <property type="term" value="C:condensed nuclear chromosome"/>
    <property type="evidence" value="ECO:0007669"/>
    <property type="project" value="TreeGrafter"/>
</dbReference>
<evidence type="ECO:0000256" key="1">
    <source>
        <dbReference type="SAM" id="MobiDB-lite"/>
    </source>
</evidence>
<accession>A0A383V4H6</accession>
<dbReference type="GO" id="GO:0000722">
    <property type="term" value="P:telomere maintenance via recombination"/>
    <property type="evidence" value="ECO:0007669"/>
    <property type="project" value="TreeGrafter"/>
</dbReference>
<dbReference type="PANTHER" id="PTHR18867">
    <property type="entry name" value="RAD50"/>
    <property type="match status" value="1"/>
</dbReference>
<dbReference type="STRING" id="3088.A0A383V4H6"/>
<dbReference type="EMBL" id="FNXT01000027">
    <property type="protein sequence ID" value="SZX59820.1"/>
    <property type="molecule type" value="Genomic_DNA"/>
</dbReference>
<reference evidence="2 3" key="1">
    <citation type="submission" date="2016-10" db="EMBL/GenBank/DDBJ databases">
        <authorList>
            <person name="Cai Z."/>
        </authorList>
    </citation>
    <scope>NUCLEOTIDE SEQUENCE [LARGE SCALE GENOMIC DNA]</scope>
</reference>
<feature type="region of interest" description="Disordered" evidence="1">
    <location>
        <begin position="147"/>
        <end position="195"/>
    </location>
</feature>
<dbReference type="AlphaFoldDB" id="A0A383V4H6"/>
<dbReference type="Proteomes" id="UP000256970">
    <property type="component" value="Unassembled WGS sequence"/>
</dbReference>
<dbReference type="PANTHER" id="PTHR18867:SF12">
    <property type="entry name" value="DNA REPAIR PROTEIN RAD50"/>
    <property type="match status" value="1"/>
</dbReference>
<gene>
    <name evidence="2" type="ORF">BQ4739_LOCUS424</name>
</gene>
<dbReference type="GO" id="GO:0006302">
    <property type="term" value="P:double-strand break repair"/>
    <property type="evidence" value="ECO:0007669"/>
    <property type="project" value="TreeGrafter"/>
</dbReference>
<evidence type="ECO:0000313" key="3">
    <source>
        <dbReference type="Proteomes" id="UP000256970"/>
    </source>
</evidence>
<protein>
    <submittedName>
        <fullName evidence="2">Uncharacterized protein</fullName>
    </submittedName>
</protein>
<keyword evidence="3" id="KW-1185">Reference proteome</keyword>
<dbReference type="GO" id="GO:0003691">
    <property type="term" value="F:double-stranded telomeric DNA binding"/>
    <property type="evidence" value="ECO:0007669"/>
    <property type="project" value="TreeGrafter"/>
</dbReference>